<gene>
    <name evidence="1" type="ORF">HMPREF1127_0893</name>
</gene>
<reference evidence="1 2" key="1">
    <citation type="submission" date="2012-07" db="EMBL/GenBank/DDBJ databases">
        <authorList>
            <person name="Durkin A.S."/>
            <person name="McCorrison J."/>
            <person name="Torralba M."/>
            <person name="Gillis M."/>
            <person name="Methe B."/>
            <person name="Sutton G."/>
            <person name="Nelson K.E."/>
        </authorList>
    </citation>
    <scope>NUCLEOTIDE SEQUENCE [LARGE SCALE GENOMIC DNA]</scope>
    <source>
        <strain evidence="1 2">Fnf 1007</strain>
    </source>
</reference>
<dbReference type="AlphaFoldDB" id="A0AAN3VUM6"/>
<dbReference type="EMBL" id="ALKK01000073">
    <property type="protein sequence ID" value="EJU15741.1"/>
    <property type="molecule type" value="Genomic_DNA"/>
</dbReference>
<comment type="caution">
    <text evidence="1">The sequence shown here is derived from an EMBL/GenBank/DDBJ whole genome shotgun (WGS) entry which is preliminary data.</text>
</comment>
<sequence>MQIKCNQKYSQNIIHFLDDKNEKIRYNITYVFKKESAKYEIQF</sequence>
<accession>A0AAN3VUM6</accession>
<proteinExistence type="predicted"/>
<name>A0AAN3VUM6_9FUSO</name>
<evidence type="ECO:0000313" key="1">
    <source>
        <dbReference type="EMBL" id="EJU15741.1"/>
    </source>
</evidence>
<protein>
    <submittedName>
        <fullName evidence="1">Uncharacterized protein</fullName>
    </submittedName>
</protein>
<evidence type="ECO:0000313" key="2">
    <source>
        <dbReference type="Proteomes" id="UP000003120"/>
    </source>
</evidence>
<dbReference type="Proteomes" id="UP000003120">
    <property type="component" value="Unassembled WGS sequence"/>
</dbReference>
<organism evidence="1 2">
    <name type="scientific">Fusobacterium necrophorum subsp. funduliforme Fnf 1007</name>
    <dbReference type="NCBI Taxonomy" id="1161424"/>
    <lineage>
        <taxon>Bacteria</taxon>
        <taxon>Fusobacteriati</taxon>
        <taxon>Fusobacteriota</taxon>
        <taxon>Fusobacteriia</taxon>
        <taxon>Fusobacteriales</taxon>
        <taxon>Fusobacteriaceae</taxon>
        <taxon>Fusobacterium</taxon>
    </lineage>
</organism>